<accession>A0A7W9EWT4</accession>
<dbReference type="InterPro" id="IPR008854">
    <property type="entry name" value="TPMT"/>
</dbReference>
<organism evidence="9 10">
    <name type="scientific">Yoonia ponticola</name>
    <dbReference type="NCBI Taxonomy" id="1524255"/>
    <lineage>
        <taxon>Bacteria</taxon>
        <taxon>Pseudomonadati</taxon>
        <taxon>Pseudomonadota</taxon>
        <taxon>Alphaproteobacteria</taxon>
        <taxon>Rhodobacterales</taxon>
        <taxon>Paracoccaceae</taxon>
        <taxon>Yoonia</taxon>
    </lineage>
</organism>
<dbReference type="PROSITE" id="PS51585">
    <property type="entry name" value="SAM_MT_TPMT"/>
    <property type="match status" value="1"/>
</dbReference>
<keyword evidence="10" id="KW-1185">Reference proteome</keyword>
<dbReference type="EC" id="2.1.1.67" evidence="4"/>
<dbReference type="AlphaFoldDB" id="A0A7W9EWT4"/>
<keyword evidence="5" id="KW-0963">Cytoplasm</keyword>
<comment type="caution">
    <text evidence="9">The sequence shown here is derived from an EMBL/GenBank/DDBJ whole genome shotgun (WGS) entry which is preliminary data.</text>
</comment>
<comment type="catalytic activity">
    <reaction evidence="1">
        <text>S-adenosyl-L-methionine + a thiopurine = S-adenosyl-L-homocysteine + a thiopurine S-methylether.</text>
        <dbReference type="EC" id="2.1.1.67"/>
    </reaction>
</comment>
<evidence type="ECO:0000256" key="1">
    <source>
        <dbReference type="ARBA" id="ARBA00000903"/>
    </source>
</evidence>
<dbReference type="SUPFAM" id="SSF53335">
    <property type="entry name" value="S-adenosyl-L-methionine-dependent methyltransferases"/>
    <property type="match status" value="1"/>
</dbReference>
<evidence type="ECO:0000256" key="8">
    <source>
        <dbReference type="ARBA" id="ARBA00022691"/>
    </source>
</evidence>
<dbReference type="InterPro" id="IPR025835">
    <property type="entry name" value="Thiopurine_S-MeTrfase"/>
</dbReference>
<dbReference type="PANTHER" id="PTHR10259">
    <property type="entry name" value="THIOPURINE S-METHYLTRANSFERASE"/>
    <property type="match status" value="1"/>
</dbReference>
<name>A0A7W9EWT4_9RHOB</name>
<evidence type="ECO:0000256" key="6">
    <source>
        <dbReference type="ARBA" id="ARBA00022603"/>
    </source>
</evidence>
<dbReference type="GO" id="GO:0005737">
    <property type="term" value="C:cytoplasm"/>
    <property type="evidence" value="ECO:0007669"/>
    <property type="project" value="UniProtKB-SubCell"/>
</dbReference>
<dbReference type="FunFam" id="3.40.50.150:FF:000101">
    <property type="entry name" value="Thiopurine S-methyltransferase"/>
    <property type="match status" value="1"/>
</dbReference>
<keyword evidence="6 9" id="KW-0489">Methyltransferase</keyword>
<dbReference type="EMBL" id="JACIJM010000001">
    <property type="protein sequence ID" value="MBB5720938.1"/>
    <property type="molecule type" value="Genomic_DNA"/>
</dbReference>
<dbReference type="PIRSF" id="PIRSF023956">
    <property type="entry name" value="Thiopurine_S-methyltransferase"/>
    <property type="match status" value="1"/>
</dbReference>
<comment type="subcellular location">
    <subcellularLocation>
        <location evidence="2">Cytoplasm</location>
    </subcellularLocation>
</comment>
<protein>
    <recommendedName>
        <fullName evidence="4">thiopurine S-methyltransferase</fullName>
        <ecNumber evidence="4">2.1.1.67</ecNumber>
    </recommendedName>
</protein>
<keyword evidence="8" id="KW-0949">S-adenosyl-L-methionine</keyword>
<dbReference type="PANTHER" id="PTHR10259:SF11">
    <property type="entry name" value="THIOPURINE S-METHYLTRANSFERASE"/>
    <property type="match status" value="1"/>
</dbReference>
<sequence length="188" mass="20361">MQRHFLALNLAADARVFVPLCGKSRDIAWLLARGCRVVGIELSEIAVQQLFDEMAVVPVVSQIGPLTLYAADGVDIYVGDVFALTAKVLGQVDAVFDRAALVALPAELRSRYAAHLVAITDSATQLVVTFTYDQTQMSGPPFSISERMIKDLYAGSYDLHDLQTQDVPGGFKGKIPATETAWFLQAAS</sequence>
<evidence type="ECO:0000256" key="5">
    <source>
        <dbReference type="ARBA" id="ARBA00022490"/>
    </source>
</evidence>
<reference evidence="9 10" key="1">
    <citation type="submission" date="2020-08" db="EMBL/GenBank/DDBJ databases">
        <title>Genomic Encyclopedia of Type Strains, Phase IV (KMG-IV): sequencing the most valuable type-strain genomes for metagenomic binning, comparative biology and taxonomic classification.</title>
        <authorList>
            <person name="Goeker M."/>
        </authorList>
    </citation>
    <scope>NUCLEOTIDE SEQUENCE [LARGE SCALE GENOMIC DNA]</scope>
    <source>
        <strain evidence="9 10">DSM 101064</strain>
    </source>
</reference>
<evidence type="ECO:0000256" key="4">
    <source>
        <dbReference type="ARBA" id="ARBA00011905"/>
    </source>
</evidence>
<dbReference type="Proteomes" id="UP000535415">
    <property type="component" value="Unassembled WGS sequence"/>
</dbReference>
<evidence type="ECO:0000256" key="2">
    <source>
        <dbReference type="ARBA" id="ARBA00004496"/>
    </source>
</evidence>
<evidence type="ECO:0000313" key="10">
    <source>
        <dbReference type="Proteomes" id="UP000535415"/>
    </source>
</evidence>
<dbReference type="InterPro" id="IPR029063">
    <property type="entry name" value="SAM-dependent_MTases_sf"/>
</dbReference>
<gene>
    <name evidence="9" type="ORF">FHS72_000542</name>
</gene>
<dbReference type="GO" id="GO:0008119">
    <property type="term" value="F:thiopurine S-methyltransferase activity"/>
    <property type="evidence" value="ECO:0007669"/>
    <property type="project" value="UniProtKB-EC"/>
</dbReference>
<dbReference type="Gene3D" id="3.40.50.150">
    <property type="entry name" value="Vaccinia Virus protein VP39"/>
    <property type="match status" value="1"/>
</dbReference>
<evidence type="ECO:0000256" key="7">
    <source>
        <dbReference type="ARBA" id="ARBA00022679"/>
    </source>
</evidence>
<proteinExistence type="inferred from homology"/>
<evidence type="ECO:0000256" key="3">
    <source>
        <dbReference type="ARBA" id="ARBA00008145"/>
    </source>
</evidence>
<evidence type="ECO:0000313" key="9">
    <source>
        <dbReference type="EMBL" id="MBB5720938.1"/>
    </source>
</evidence>
<dbReference type="GO" id="GO:0032259">
    <property type="term" value="P:methylation"/>
    <property type="evidence" value="ECO:0007669"/>
    <property type="project" value="UniProtKB-KW"/>
</dbReference>
<dbReference type="Pfam" id="PF05724">
    <property type="entry name" value="TPMT"/>
    <property type="match status" value="1"/>
</dbReference>
<comment type="similarity">
    <text evidence="3">Belongs to the class I-like SAM-binding methyltransferase superfamily. TPMT family.</text>
</comment>
<keyword evidence="7 9" id="KW-0808">Transferase</keyword>